<feature type="transmembrane region" description="Helical" evidence="1">
    <location>
        <begin position="64"/>
        <end position="87"/>
    </location>
</feature>
<dbReference type="InterPro" id="IPR012652">
    <property type="entry name" value="ThiW"/>
</dbReference>
<dbReference type="Pfam" id="PF09512">
    <property type="entry name" value="ThiW"/>
    <property type="match status" value="1"/>
</dbReference>
<feature type="transmembrane region" description="Helical" evidence="1">
    <location>
        <begin position="39"/>
        <end position="58"/>
    </location>
</feature>
<evidence type="ECO:0000313" key="3">
    <source>
        <dbReference type="Proteomes" id="UP000242864"/>
    </source>
</evidence>
<dbReference type="Gene3D" id="1.10.1760.20">
    <property type="match status" value="1"/>
</dbReference>
<dbReference type="Proteomes" id="UP000242864">
    <property type="component" value="Chromosome"/>
</dbReference>
<dbReference type="KEGG" id="slz:B5P37_10665"/>
<sequence length="175" mass="19338">MNTRKLTLTALFIAVNVVLSTVVVIPLGPIKAAPVQHFVNVLSVVILGPWYALVQAFLSSTIRILFGTGTLFAFPGSMIGVLLASLFYYVNRHLFVAAIGEVIGTGIIGSLMCIPLAWLLQIDHFLIKPLMAVFIVSSFIGATMSYILLIILKCRGLLTYLDLEQKHRYRGRNRF</sequence>
<feature type="transmembrane region" description="Helical" evidence="1">
    <location>
        <begin position="94"/>
        <end position="118"/>
    </location>
</feature>
<keyword evidence="1" id="KW-0812">Transmembrane</keyword>
<name>A0AAC9RV30_9STAP</name>
<feature type="transmembrane region" description="Helical" evidence="1">
    <location>
        <begin position="130"/>
        <end position="152"/>
    </location>
</feature>
<dbReference type="RefSeq" id="WP_085238194.1">
    <property type="nucleotide sequence ID" value="NZ_CP020773.1"/>
</dbReference>
<dbReference type="AlphaFoldDB" id="A0AAC9RV30"/>
<dbReference type="EMBL" id="CP020773">
    <property type="protein sequence ID" value="ARJ51744.1"/>
    <property type="molecule type" value="Genomic_DNA"/>
</dbReference>
<evidence type="ECO:0000313" key="2">
    <source>
        <dbReference type="EMBL" id="ARJ51744.1"/>
    </source>
</evidence>
<dbReference type="NCBIfam" id="TIGR02359">
    <property type="entry name" value="thiW"/>
    <property type="match status" value="1"/>
</dbReference>
<keyword evidence="3" id="KW-1185">Reference proteome</keyword>
<proteinExistence type="predicted"/>
<evidence type="ECO:0000256" key="1">
    <source>
        <dbReference type="SAM" id="Phobius"/>
    </source>
</evidence>
<accession>A0AAC9RV30</accession>
<dbReference type="PIRSF" id="PIRSF024534">
    <property type="entry name" value="ThiW"/>
    <property type="match status" value="1"/>
</dbReference>
<protein>
    <submittedName>
        <fullName evidence="2">Energy coupling factor transporter S component ThiW</fullName>
    </submittedName>
</protein>
<keyword evidence="1" id="KW-1133">Transmembrane helix</keyword>
<organism evidence="2 3">
    <name type="scientific">Staphylococcus lutrae</name>
    <dbReference type="NCBI Taxonomy" id="155085"/>
    <lineage>
        <taxon>Bacteria</taxon>
        <taxon>Bacillati</taxon>
        <taxon>Bacillota</taxon>
        <taxon>Bacilli</taxon>
        <taxon>Bacillales</taxon>
        <taxon>Staphylococcaceae</taxon>
        <taxon>Staphylococcus</taxon>
    </lineage>
</organism>
<keyword evidence="1" id="KW-0472">Membrane</keyword>
<reference evidence="2 3" key="1">
    <citation type="submission" date="2017-04" db="EMBL/GenBank/DDBJ databases">
        <authorList>
            <person name="Veseli I.A."/>
            <person name="Tang C."/>
            <person name="Pombert J.-F."/>
        </authorList>
    </citation>
    <scope>NUCLEOTIDE SEQUENCE [LARGE SCALE GENOMIC DNA]</scope>
    <source>
        <strain evidence="2 3">ATCC 700373</strain>
    </source>
</reference>
<gene>
    <name evidence="2" type="ORF">B5P37_10665</name>
</gene>
<feature type="transmembrane region" description="Helical" evidence="1">
    <location>
        <begin position="6"/>
        <end position="27"/>
    </location>
</feature>